<comment type="caution">
    <text evidence="1">The sequence shown here is derived from an EMBL/GenBank/DDBJ whole genome shotgun (WGS) entry which is preliminary data.</text>
</comment>
<dbReference type="Proteomes" id="UP001165378">
    <property type="component" value="Unassembled WGS sequence"/>
</dbReference>
<proteinExistence type="predicted"/>
<reference evidence="1" key="1">
    <citation type="submission" date="2022-01" db="EMBL/GenBank/DDBJ databases">
        <title>Genome-Based Taxonomic Classification of the Phylum Actinobacteria.</title>
        <authorList>
            <person name="Gao Y."/>
        </authorList>
    </citation>
    <scope>NUCLEOTIDE SEQUENCE</scope>
    <source>
        <strain evidence="1">KLBMP 8922</strain>
    </source>
</reference>
<name>A0AA41PZ90_9ACTN</name>
<dbReference type="EMBL" id="JAKFHA010000007">
    <property type="protein sequence ID" value="MCF2528668.1"/>
    <property type="molecule type" value="Genomic_DNA"/>
</dbReference>
<keyword evidence="2" id="KW-1185">Reference proteome</keyword>
<protein>
    <recommendedName>
        <fullName evidence="3">DUF559 domain-containing protein</fullName>
    </recommendedName>
</protein>
<accession>A0AA41PZ90</accession>
<evidence type="ECO:0008006" key="3">
    <source>
        <dbReference type="Google" id="ProtNLM"/>
    </source>
</evidence>
<evidence type="ECO:0000313" key="1">
    <source>
        <dbReference type="EMBL" id="MCF2528668.1"/>
    </source>
</evidence>
<gene>
    <name evidence="1" type="ORF">LZ495_15785</name>
</gene>
<organism evidence="1 2">
    <name type="scientific">Yinghuangia soli</name>
    <dbReference type="NCBI Taxonomy" id="2908204"/>
    <lineage>
        <taxon>Bacteria</taxon>
        <taxon>Bacillati</taxon>
        <taxon>Actinomycetota</taxon>
        <taxon>Actinomycetes</taxon>
        <taxon>Kitasatosporales</taxon>
        <taxon>Streptomycetaceae</taxon>
        <taxon>Yinghuangia</taxon>
    </lineage>
</organism>
<dbReference type="SUPFAM" id="SSF52980">
    <property type="entry name" value="Restriction endonuclease-like"/>
    <property type="match status" value="1"/>
</dbReference>
<sequence>MDRDWLAEVARRQGGVVTVAQVRRAGVSDSARGRRVRGQVWVRVAPDVVKVSAGEPSRRQVAMAAVLQAGGDAVVTGLTALELAEVPHVAFGDEVHVLVRAGCSGRLMPGVFRERTARLPVALPLRVPPTAPYARAVLDACSRVERDDDARSAALSAVQSGLCGVAELRAESERAPRRRRLRVLRILEELGAGVRSLPEADLRRLVCGAGLPEPLWNARVHLPDGRLLCVPDALWEEERLVVEVDSVAHHGRGEDRVRTAERARRMRAAGLRVFSVLPRTIREDGAAVVGAIAGALAARRPDRGEPRLVVVACRE</sequence>
<evidence type="ECO:0000313" key="2">
    <source>
        <dbReference type="Proteomes" id="UP001165378"/>
    </source>
</evidence>
<dbReference type="AlphaFoldDB" id="A0AA41PZ90"/>
<dbReference type="InterPro" id="IPR011335">
    <property type="entry name" value="Restrct_endonuc-II-like"/>
</dbReference>
<dbReference type="RefSeq" id="WP_235052821.1">
    <property type="nucleotide sequence ID" value="NZ_JAKFHA010000007.1"/>
</dbReference>